<dbReference type="GO" id="GO:0000166">
    <property type="term" value="F:nucleotide binding"/>
    <property type="evidence" value="ECO:0007669"/>
    <property type="project" value="InterPro"/>
</dbReference>
<accession>X1HE13</accession>
<comment type="caution">
    <text evidence="2">The sequence shown here is derived from an EMBL/GenBank/DDBJ whole genome shotgun (WGS) entry which is preliminary data.</text>
</comment>
<dbReference type="AlphaFoldDB" id="X1HE13"/>
<dbReference type="InterPro" id="IPR036291">
    <property type="entry name" value="NAD(P)-bd_dom_sf"/>
</dbReference>
<evidence type="ECO:0000259" key="1">
    <source>
        <dbReference type="Pfam" id="PF01408"/>
    </source>
</evidence>
<dbReference type="InterPro" id="IPR052515">
    <property type="entry name" value="Gfo/Idh/MocA_Oxidoreductase"/>
</dbReference>
<dbReference type="PANTHER" id="PTHR43249">
    <property type="entry name" value="UDP-N-ACETYL-2-AMINO-2-DEOXY-D-GLUCURONATE OXIDASE"/>
    <property type="match status" value="1"/>
</dbReference>
<name>X1HE13_9ZZZZ</name>
<dbReference type="EMBL" id="BARU01032141">
    <property type="protein sequence ID" value="GAH67647.1"/>
    <property type="molecule type" value="Genomic_DNA"/>
</dbReference>
<dbReference type="Gene3D" id="3.40.50.720">
    <property type="entry name" value="NAD(P)-binding Rossmann-like Domain"/>
    <property type="match status" value="1"/>
</dbReference>
<dbReference type="Pfam" id="PF01408">
    <property type="entry name" value="GFO_IDH_MocA"/>
    <property type="match status" value="1"/>
</dbReference>
<proteinExistence type="predicted"/>
<organism evidence="2">
    <name type="scientific">marine sediment metagenome</name>
    <dbReference type="NCBI Taxonomy" id="412755"/>
    <lineage>
        <taxon>unclassified sequences</taxon>
        <taxon>metagenomes</taxon>
        <taxon>ecological metagenomes</taxon>
    </lineage>
</organism>
<gene>
    <name evidence="2" type="ORF">S03H2_50722</name>
</gene>
<reference evidence="2" key="1">
    <citation type="journal article" date="2014" name="Front. Microbiol.">
        <title>High frequency of phylogenetically diverse reductive dehalogenase-homologous genes in deep subseafloor sedimentary metagenomes.</title>
        <authorList>
            <person name="Kawai M."/>
            <person name="Futagami T."/>
            <person name="Toyoda A."/>
            <person name="Takaki Y."/>
            <person name="Nishi S."/>
            <person name="Hori S."/>
            <person name="Arai W."/>
            <person name="Tsubouchi T."/>
            <person name="Morono Y."/>
            <person name="Uchiyama I."/>
            <person name="Ito T."/>
            <person name="Fujiyama A."/>
            <person name="Inagaki F."/>
            <person name="Takami H."/>
        </authorList>
    </citation>
    <scope>NUCLEOTIDE SEQUENCE</scope>
    <source>
        <strain evidence="2">Expedition CK06-06</strain>
    </source>
</reference>
<protein>
    <recommendedName>
        <fullName evidence="1">Gfo/Idh/MocA-like oxidoreductase N-terminal domain-containing protein</fullName>
    </recommendedName>
</protein>
<dbReference type="SUPFAM" id="SSF51735">
    <property type="entry name" value="NAD(P)-binding Rossmann-fold domains"/>
    <property type="match status" value="1"/>
</dbReference>
<evidence type="ECO:0000313" key="2">
    <source>
        <dbReference type="EMBL" id="GAH67647.1"/>
    </source>
</evidence>
<dbReference type="PANTHER" id="PTHR43249:SF1">
    <property type="entry name" value="D-GLUCOSIDE 3-DEHYDROGENASE"/>
    <property type="match status" value="1"/>
</dbReference>
<sequence length="100" mass="10859">MEEVRVGMVGAGFAADFHARCYDDVSGVRASLVAVTSVRAESREAFAAKHNIPSVYSNLEEMLAAEELDLIDLCVPTNMHAEYILQAARAGKHVVVEKPL</sequence>
<feature type="domain" description="Gfo/Idh/MocA-like oxidoreductase N-terminal" evidence="1">
    <location>
        <begin position="4"/>
        <end position="100"/>
    </location>
</feature>
<dbReference type="InterPro" id="IPR000683">
    <property type="entry name" value="Gfo/Idh/MocA-like_OxRdtase_N"/>
</dbReference>
<feature type="non-terminal residue" evidence="2">
    <location>
        <position position="100"/>
    </location>
</feature>